<protein>
    <submittedName>
        <fullName evidence="1">Uncharacterized protein</fullName>
    </submittedName>
</protein>
<comment type="caution">
    <text evidence="1">The sequence shown here is derived from an EMBL/GenBank/DDBJ whole genome shotgun (WGS) entry which is preliminary data.</text>
</comment>
<dbReference type="EMBL" id="AKHW03006231">
    <property type="protein sequence ID" value="KYO22687.1"/>
    <property type="molecule type" value="Genomic_DNA"/>
</dbReference>
<keyword evidence="2" id="KW-1185">Reference proteome</keyword>
<sequence length="73" mass="7508">MGIMDTTYPASKDVGEVALVVNDTLQDNREIALAIDGCLDALEWAGDGDMGTIHSARSGQGAYAGEAGNTSYG</sequence>
<reference evidence="1 2" key="1">
    <citation type="journal article" date="2012" name="Genome Biol.">
        <title>Sequencing three crocodilian genomes to illuminate the evolution of archosaurs and amniotes.</title>
        <authorList>
            <person name="St John J.A."/>
            <person name="Braun E.L."/>
            <person name="Isberg S.R."/>
            <person name="Miles L.G."/>
            <person name="Chong A.Y."/>
            <person name="Gongora J."/>
            <person name="Dalzell P."/>
            <person name="Moran C."/>
            <person name="Bed'hom B."/>
            <person name="Abzhanov A."/>
            <person name="Burgess S.C."/>
            <person name="Cooksey A.M."/>
            <person name="Castoe T.A."/>
            <person name="Crawford N.G."/>
            <person name="Densmore L.D."/>
            <person name="Drew J.C."/>
            <person name="Edwards S.V."/>
            <person name="Faircloth B.C."/>
            <person name="Fujita M.K."/>
            <person name="Greenwold M.J."/>
            <person name="Hoffmann F.G."/>
            <person name="Howard J.M."/>
            <person name="Iguchi T."/>
            <person name="Janes D.E."/>
            <person name="Khan S.Y."/>
            <person name="Kohno S."/>
            <person name="de Koning A.J."/>
            <person name="Lance S.L."/>
            <person name="McCarthy F.M."/>
            <person name="McCormack J.E."/>
            <person name="Merchant M.E."/>
            <person name="Peterson D.G."/>
            <person name="Pollock D.D."/>
            <person name="Pourmand N."/>
            <person name="Raney B.J."/>
            <person name="Roessler K.A."/>
            <person name="Sanford J.R."/>
            <person name="Sawyer R.H."/>
            <person name="Schmidt C.J."/>
            <person name="Triplett E.W."/>
            <person name="Tuberville T.D."/>
            <person name="Venegas-Anaya M."/>
            <person name="Howard J.T."/>
            <person name="Jarvis E.D."/>
            <person name="Guillette L.J.Jr."/>
            <person name="Glenn T.C."/>
            <person name="Green R.E."/>
            <person name="Ray D.A."/>
        </authorList>
    </citation>
    <scope>NUCLEOTIDE SEQUENCE [LARGE SCALE GENOMIC DNA]</scope>
    <source>
        <strain evidence="1">KSC_2009_1</strain>
    </source>
</reference>
<evidence type="ECO:0000313" key="2">
    <source>
        <dbReference type="Proteomes" id="UP000050525"/>
    </source>
</evidence>
<dbReference type="AlphaFoldDB" id="A0A151MDU4"/>
<organism evidence="1 2">
    <name type="scientific">Alligator mississippiensis</name>
    <name type="common">American alligator</name>
    <dbReference type="NCBI Taxonomy" id="8496"/>
    <lineage>
        <taxon>Eukaryota</taxon>
        <taxon>Metazoa</taxon>
        <taxon>Chordata</taxon>
        <taxon>Craniata</taxon>
        <taxon>Vertebrata</taxon>
        <taxon>Euteleostomi</taxon>
        <taxon>Archelosauria</taxon>
        <taxon>Archosauria</taxon>
        <taxon>Crocodylia</taxon>
        <taxon>Alligatoridae</taxon>
        <taxon>Alligatorinae</taxon>
        <taxon>Alligator</taxon>
    </lineage>
</organism>
<name>A0A151MDU4_ALLMI</name>
<accession>A0A151MDU4</accession>
<evidence type="ECO:0000313" key="1">
    <source>
        <dbReference type="EMBL" id="KYO22687.1"/>
    </source>
</evidence>
<gene>
    <name evidence="1" type="ORF">Y1Q_0003195</name>
</gene>
<proteinExistence type="predicted"/>
<dbReference type="Proteomes" id="UP000050525">
    <property type="component" value="Unassembled WGS sequence"/>
</dbReference>